<keyword evidence="6" id="KW-0378">Hydrolase</keyword>
<dbReference type="EMBL" id="PYFT01000001">
    <property type="protein sequence ID" value="PSR55915.1"/>
    <property type="molecule type" value="Genomic_DNA"/>
</dbReference>
<feature type="domain" description="Type I restriction modification DNA specificity" evidence="5">
    <location>
        <begin position="23"/>
        <end position="185"/>
    </location>
</feature>
<reference evidence="6 7" key="1">
    <citation type="submission" date="2018-03" db="EMBL/GenBank/DDBJ databases">
        <title>Adhaeribacter sp. HMF7605 Genome sequencing and assembly.</title>
        <authorList>
            <person name="Kang H."/>
            <person name="Kang J."/>
            <person name="Cha I."/>
            <person name="Kim H."/>
            <person name="Joh K."/>
        </authorList>
    </citation>
    <scope>NUCLEOTIDE SEQUENCE [LARGE SCALE GENOMIC DNA]</scope>
    <source>
        <strain evidence="6 7">HMF7605</strain>
    </source>
</reference>
<dbReference type="CDD" id="cd17284">
    <property type="entry name" value="RMtype1_S_Cbo7060ORF11580P_TRD2-CR2_like"/>
    <property type="match status" value="1"/>
</dbReference>
<dbReference type="GO" id="GO:0009307">
    <property type="term" value="P:DNA restriction-modification system"/>
    <property type="evidence" value="ECO:0007669"/>
    <property type="project" value="UniProtKB-KW"/>
</dbReference>
<feature type="coiled-coil region" evidence="4">
    <location>
        <begin position="162"/>
        <end position="199"/>
    </location>
</feature>
<dbReference type="InterPro" id="IPR000055">
    <property type="entry name" value="Restrct_endonuc_typeI_TRD"/>
</dbReference>
<evidence type="ECO:0000259" key="5">
    <source>
        <dbReference type="Pfam" id="PF01420"/>
    </source>
</evidence>
<feature type="domain" description="Type I restriction modification DNA specificity" evidence="5">
    <location>
        <begin position="221"/>
        <end position="396"/>
    </location>
</feature>
<keyword evidence="6" id="KW-0540">Nuclease</keyword>
<name>A0A2T2YKC2_9BACT</name>
<dbReference type="SUPFAM" id="SSF116734">
    <property type="entry name" value="DNA methylase specificity domain"/>
    <property type="match status" value="2"/>
</dbReference>
<dbReference type="RefSeq" id="WP_106932097.1">
    <property type="nucleotide sequence ID" value="NZ_PYFT01000001.1"/>
</dbReference>
<dbReference type="Pfam" id="PF01420">
    <property type="entry name" value="Methylase_S"/>
    <property type="match status" value="2"/>
</dbReference>
<comment type="caution">
    <text evidence="6">The sequence shown here is derived from an EMBL/GenBank/DDBJ whole genome shotgun (WGS) entry which is preliminary data.</text>
</comment>
<sequence>MALGRKPIEIVEEGKHQLLVKAEHWDRKYLKEVAKVQNGYAFSSSFFSKDEGMPLIRIRDIDNTTTVDRYKGNYSEEFIVHKGNILIGMDGDFKASYWKGPDALLNQRVCRILPDSEAINERFLFYCLQPFLDAIHAETSSVTVKHLSSRTIEEIPLPYPTLDEQQEIVAKIEELLSELDKGKEQLETARQQLKVYRQAVLKWAFEGKLTNPDVKESELLEGWRLVKIGDICKSIVPNRDKPKSFTGEIKWVTTPNLSEHSIKIDYTTIKLGLSDSEIKEYNARVIPTGSVIMTCVGTFGISAVVEKPIVINQQLHAFLTNDLVDSNFLAYCIQLNKYYFEKKSTSTTIQYLNKENCNSMPFPLCTIEEQRKIVQEVESRLSVCDKVEETITQSLQQAETLCQSILKKAFEGKLVAYKEVLNTVTEEQEAKIIPLVPEEEFPMKIAGITATDLHAGILALVIDTHEKHPEHLPKLNHVKDEKIAHQVENFLGISLGRQPVKDAAGPDDFNHLKKVEHRATKAGWFQIKKLPIGHTYTSLRGMKNIIAKTQQFLTEQQFKEVNALIETFLKFDMEQAEVIATLFAGWNNLLLASKNPTDDEIVYESRENWSERKLNINREKFYKALTWMRSHNFIPQGKGSMVLKTASQEKKTLKKKK</sequence>
<dbReference type="InterPro" id="IPR044946">
    <property type="entry name" value="Restrct_endonuc_typeI_TRD_sf"/>
</dbReference>
<dbReference type="AlphaFoldDB" id="A0A2T2YKC2"/>
<evidence type="ECO:0000313" key="6">
    <source>
        <dbReference type="EMBL" id="PSR55915.1"/>
    </source>
</evidence>
<keyword evidence="6" id="KW-0255">Endonuclease</keyword>
<keyword evidence="3" id="KW-0238">DNA-binding</keyword>
<evidence type="ECO:0000256" key="4">
    <source>
        <dbReference type="SAM" id="Coils"/>
    </source>
</evidence>
<gene>
    <name evidence="6" type="ORF">AHMF7605_21625</name>
</gene>
<evidence type="ECO:0000313" key="7">
    <source>
        <dbReference type="Proteomes" id="UP000240357"/>
    </source>
</evidence>
<dbReference type="OrthoDB" id="825893at2"/>
<dbReference type="InterPro" id="IPR051212">
    <property type="entry name" value="Type-I_RE_S_subunit"/>
</dbReference>
<organism evidence="6 7">
    <name type="scientific">Adhaeribacter arboris</name>
    <dbReference type="NCBI Taxonomy" id="2072846"/>
    <lineage>
        <taxon>Bacteria</taxon>
        <taxon>Pseudomonadati</taxon>
        <taxon>Bacteroidota</taxon>
        <taxon>Cytophagia</taxon>
        <taxon>Cytophagales</taxon>
        <taxon>Hymenobacteraceae</taxon>
        <taxon>Adhaeribacter</taxon>
    </lineage>
</organism>
<dbReference type="PANTHER" id="PTHR43140:SF1">
    <property type="entry name" value="TYPE I RESTRICTION ENZYME ECOKI SPECIFICITY SUBUNIT"/>
    <property type="match status" value="1"/>
</dbReference>
<dbReference type="Gene3D" id="3.90.220.20">
    <property type="entry name" value="DNA methylase specificity domains"/>
    <property type="match status" value="2"/>
</dbReference>
<accession>A0A2T2YKC2</accession>
<keyword evidence="7" id="KW-1185">Reference proteome</keyword>
<dbReference type="CDD" id="cd17257">
    <property type="entry name" value="RMtype1_S_EcoBI-TRD1-CR1_like"/>
    <property type="match status" value="1"/>
</dbReference>
<comment type="similarity">
    <text evidence="1">Belongs to the type-I restriction system S methylase family.</text>
</comment>
<proteinExistence type="inferred from homology"/>
<evidence type="ECO:0000256" key="3">
    <source>
        <dbReference type="ARBA" id="ARBA00023125"/>
    </source>
</evidence>
<protein>
    <submittedName>
        <fullName evidence="6">Type I restriction endonuclease subunit S</fullName>
    </submittedName>
</protein>
<keyword evidence="4" id="KW-0175">Coiled coil</keyword>
<evidence type="ECO:0000256" key="1">
    <source>
        <dbReference type="ARBA" id="ARBA00010923"/>
    </source>
</evidence>
<keyword evidence="2" id="KW-0680">Restriction system</keyword>
<evidence type="ECO:0000256" key="2">
    <source>
        <dbReference type="ARBA" id="ARBA00022747"/>
    </source>
</evidence>
<dbReference type="PANTHER" id="PTHR43140">
    <property type="entry name" value="TYPE-1 RESTRICTION ENZYME ECOKI SPECIFICITY PROTEIN"/>
    <property type="match status" value="1"/>
</dbReference>
<dbReference type="GO" id="GO:0003677">
    <property type="term" value="F:DNA binding"/>
    <property type="evidence" value="ECO:0007669"/>
    <property type="project" value="UniProtKB-KW"/>
</dbReference>
<dbReference type="Proteomes" id="UP000240357">
    <property type="component" value="Unassembled WGS sequence"/>
</dbReference>
<dbReference type="GO" id="GO:0004519">
    <property type="term" value="F:endonuclease activity"/>
    <property type="evidence" value="ECO:0007669"/>
    <property type="project" value="UniProtKB-KW"/>
</dbReference>